<keyword evidence="2" id="KW-1185">Reference proteome</keyword>
<dbReference type="AlphaFoldDB" id="A0ABD1NCV6"/>
<sequence>MQKVEPKIQTGKTEMDISMSYNSFTINQTNSQGRKYVILQCKAITNNKL</sequence>
<dbReference type="Proteomes" id="UP001603857">
    <property type="component" value="Unassembled WGS sequence"/>
</dbReference>
<dbReference type="EMBL" id="JBGMDY010000002">
    <property type="protein sequence ID" value="KAL2344975.1"/>
    <property type="molecule type" value="Genomic_DNA"/>
</dbReference>
<evidence type="ECO:0000313" key="1">
    <source>
        <dbReference type="EMBL" id="KAL2344975.1"/>
    </source>
</evidence>
<accession>A0ABD1NCV6</accession>
<evidence type="ECO:0000313" key="2">
    <source>
        <dbReference type="Proteomes" id="UP001603857"/>
    </source>
</evidence>
<gene>
    <name evidence="1" type="ORF">Fmac_006260</name>
</gene>
<organism evidence="1 2">
    <name type="scientific">Flemingia macrophylla</name>
    <dbReference type="NCBI Taxonomy" id="520843"/>
    <lineage>
        <taxon>Eukaryota</taxon>
        <taxon>Viridiplantae</taxon>
        <taxon>Streptophyta</taxon>
        <taxon>Embryophyta</taxon>
        <taxon>Tracheophyta</taxon>
        <taxon>Spermatophyta</taxon>
        <taxon>Magnoliopsida</taxon>
        <taxon>eudicotyledons</taxon>
        <taxon>Gunneridae</taxon>
        <taxon>Pentapetalae</taxon>
        <taxon>rosids</taxon>
        <taxon>fabids</taxon>
        <taxon>Fabales</taxon>
        <taxon>Fabaceae</taxon>
        <taxon>Papilionoideae</taxon>
        <taxon>50 kb inversion clade</taxon>
        <taxon>NPAAA clade</taxon>
        <taxon>indigoferoid/millettioid clade</taxon>
        <taxon>Phaseoleae</taxon>
        <taxon>Flemingia</taxon>
    </lineage>
</organism>
<protein>
    <submittedName>
        <fullName evidence="1">Uncharacterized protein</fullName>
    </submittedName>
</protein>
<comment type="caution">
    <text evidence="1">The sequence shown here is derived from an EMBL/GenBank/DDBJ whole genome shotgun (WGS) entry which is preliminary data.</text>
</comment>
<reference evidence="1 2" key="1">
    <citation type="submission" date="2024-08" db="EMBL/GenBank/DDBJ databases">
        <title>Insights into the chromosomal genome structure of Flemingia macrophylla.</title>
        <authorList>
            <person name="Ding Y."/>
            <person name="Zhao Y."/>
            <person name="Bi W."/>
            <person name="Wu M."/>
            <person name="Zhao G."/>
            <person name="Gong Y."/>
            <person name="Li W."/>
            <person name="Zhang P."/>
        </authorList>
    </citation>
    <scope>NUCLEOTIDE SEQUENCE [LARGE SCALE GENOMIC DNA]</scope>
    <source>
        <strain evidence="1">DYQJB</strain>
        <tissue evidence="1">Leaf</tissue>
    </source>
</reference>
<proteinExistence type="predicted"/>
<name>A0ABD1NCV6_9FABA</name>